<dbReference type="CDD" id="cd04301">
    <property type="entry name" value="NAT_SF"/>
    <property type="match status" value="1"/>
</dbReference>
<comment type="caution">
    <text evidence="4">The sequence shown here is derived from an EMBL/GenBank/DDBJ whole genome shotgun (WGS) entry which is preliminary data.</text>
</comment>
<dbReference type="Pfam" id="PF00583">
    <property type="entry name" value="Acetyltransf_1"/>
    <property type="match status" value="1"/>
</dbReference>
<evidence type="ECO:0000256" key="2">
    <source>
        <dbReference type="ARBA" id="ARBA00023315"/>
    </source>
</evidence>
<keyword evidence="1 4" id="KW-0808">Transferase</keyword>
<gene>
    <name evidence="4" type="ORF">FHR34_003419</name>
</gene>
<dbReference type="InterPro" id="IPR051016">
    <property type="entry name" value="Diverse_Substrate_AcTransf"/>
</dbReference>
<feature type="domain" description="N-acetyltransferase" evidence="3">
    <location>
        <begin position="13"/>
        <end position="161"/>
    </location>
</feature>
<dbReference type="Proteomes" id="UP000540506">
    <property type="component" value="Unassembled WGS sequence"/>
</dbReference>
<name>A0A7W7R2X0_KITKI</name>
<dbReference type="PANTHER" id="PTHR10545:SF42">
    <property type="entry name" value="ACETYLTRANSFERASE"/>
    <property type="match status" value="1"/>
</dbReference>
<accession>A0A7W7R2X0</accession>
<organism evidence="4 5">
    <name type="scientific">Kitasatospora kifunensis</name>
    <name type="common">Streptomyces kifunensis</name>
    <dbReference type="NCBI Taxonomy" id="58351"/>
    <lineage>
        <taxon>Bacteria</taxon>
        <taxon>Bacillati</taxon>
        <taxon>Actinomycetota</taxon>
        <taxon>Actinomycetes</taxon>
        <taxon>Kitasatosporales</taxon>
        <taxon>Streptomycetaceae</taxon>
        <taxon>Kitasatospora</taxon>
    </lineage>
</organism>
<dbReference type="EMBL" id="JACHJV010000001">
    <property type="protein sequence ID" value="MBB4924426.1"/>
    <property type="molecule type" value="Genomic_DNA"/>
</dbReference>
<reference evidence="4 5" key="1">
    <citation type="submission" date="2020-08" db="EMBL/GenBank/DDBJ databases">
        <title>Sequencing the genomes of 1000 actinobacteria strains.</title>
        <authorList>
            <person name="Klenk H.-P."/>
        </authorList>
    </citation>
    <scope>NUCLEOTIDE SEQUENCE [LARGE SCALE GENOMIC DNA]</scope>
    <source>
        <strain evidence="4 5">DSM 41654</strain>
    </source>
</reference>
<evidence type="ECO:0000256" key="1">
    <source>
        <dbReference type="ARBA" id="ARBA00022679"/>
    </source>
</evidence>
<dbReference type="SUPFAM" id="SSF55729">
    <property type="entry name" value="Acyl-CoA N-acyltransferases (Nat)"/>
    <property type="match status" value="1"/>
</dbReference>
<dbReference type="RefSeq" id="WP_184936375.1">
    <property type="nucleotide sequence ID" value="NZ_JACHJV010000001.1"/>
</dbReference>
<dbReference type="InterPro" id="IPR000182">
    <property type="entry name" value="GNAT_dom"/>
</dbReference>
<sequence>MTTSAQDPGTPRWVVRPVAEADFPVWRGLFAQYCAFYQVDLTEEHAELVWSWIHDPAHEVEGLVVTDQAGTPVGLAHYRAFARPLRGAVGGFLDDLFVDQAARGSGAVDALFERLRQLAAERGWNTVRWITSETNYRARSKYDRVATRTPFLTYDMAPAEPEN</sequence>
<dbReference type="PANTHER" id="PTHR10545">
    <property type="entry name" value="DIAMINE N-ACETYLTRANSFERASE"/>
    <property type="match status" value="1"/>
</dbReference>
<proteinExistence type="predicted"/>
<dbReference type="Gene3D" id="3.40.630.30">
    <property type="match status" value="1"/>
</dbReference>
<dbReference type="GO" id="GO:0008080">
    <property type="term" value="F:N-acetyltransferase activity"/>
    <property type="evidence" value="ECO:0007669"/>
    <property type="project" value="TreeGrafter"/>
</dbReference>
<keyword evidence="2" id="KW-0012">Acyltransferase</keyword>
<dbReference type="PROSITE" id="PS51186">
    <property type="entry name" value="GNAT"/>
    <property type="match status" value="1"/>
</dbReference>
<dbReference type="InterPro" id="IPR016181">
    <property type="entry name" value="Acyl_CoA_acyltransferase"/>
</dbReference>
<keyword evidence="5" id="KW-1185">Reference proteome</keyword>
<evidence type="ECO:0000259" key="3">
    <source>
        <dbReference type="PROSITE" id="PS51186"/>
    </source>
</evidence>
<protein>
    <submittedName>
        <fullName evidence="4">GNAT superfamily N-acetyltransferase</fullName>
    </submittedName>
</protein>
<evidence type="ECO:0000313" key="4">
    <source>
        <dbReference type="EMBL" id="MBB4924426.1"/>
    </source>
</evidence>
<evidence type="ECO:0000313" key="5">
    <source>
        <dbReference type="Proteomes" id="UP000540506"/>
    </source>
</evidence>
<dbReference type="AlphaFoldDB" id="A0A7W7R2X0"/>